<evidence type="ECO:0000313" key="13">
    <source>
        <dbReference type="Proteomes" id="UP001160148"/>
    </source>
</evidence>
<dbReference type="InterPro" id="IPR035927">
    <property type="entry name" value="DUSP-like_sf"/>
</dbReference>
<evidence type="ECO:0000256" key="7">
    <source>
        <dbReference type="ARBA" id="ARBA00022801"/>
    </source>
</evidence>
<dbReference type="InterPro" id="IPR001394">
    <property type="entry name" value="Peptidase_C19_UCH"/>
</dbReference>
<reference evidence="12 13" key="1">
    <citation type="submission" date="2023-01" db="EMBL/GenBank/DDBJ databases">
        <authorList>
            <person name="Whitehead M."/>
        </authorList>
    </citation>
    <scope>NUCLEOTIDE SEQUENCE [LARGE SCALE GENOMIC DNA]</scope>
</reference>
<dbReference type="InterPro" id="IPR050164">
    <property type="entry name" value="Peptidase_C19"/>
</dbReference>
<dbReference type="GO" id="GO:0016579">
    <property type="term" value="P:protein deubiquitination"/>
    <property type="evidence" value="ECO:0007669"/>
    <property type="project" value="InterPro"/>
</dbReference>
<keyword evidence="13" id="KW-1185">Reference proteome</keyword>
<dbReference type="CDD" id="cd02668">
    <property type="entry name" value="Peptidase_C19L"/>
    <property type="match status" value="1"/>
</dbReference>
<dbReference type="InterPro" id="IPR029071">
    <property type="entry name" value="Ubiquitin-like_domsf"/>
</dbReference>
<dbReference type="SUPFAM" id="SSF54001">
    <property type="entry name" value="Cysteine proteinases"/>
    <property type="match status" value="1"/>
</dbReference>
<name>A0AAV0VTH9_9HEMI</name>
<evidence type="ECO:0000256" key="10">
    <source>
        <dbReference type="SAM" id="MobiDB-lite"/>
    </source>
</evidence>
<feature type="compositionally biased region" description="Polar residues" evidence="10">
    <location>
        <begin position="967"/>
        <end position="988"/>
    </location>
</feature>
<dbReference type="PANTHER" id="PTHR24006">
    <property type="entry name" value="UBIQUITIN CARBOXYL-TERMINAL HYDROLASE"/>
    <property type="match status" value="1"/>
</dbReference>
<feature type="domain" description="USP" evidence="11">
    <location>
        <begin position="85"/>
        <end position="422"/>
    </location>
</feature>
<evidence type="ECO:0000256" key="1">
    <source>
        <dbReference type="ARBA" id="ARBA00000707"/>
    </source>
</evidence>
<keyword evidence="5" id="KW-0645">Protease</keyword>
<dbReference type="EMBL" id="CARXXK010000001">
    <property type="protein sequence ID" value="CAI6346001.1"/>
    <property type="molecule type" value="Genomic_DNA"/>
</dbReference>
<dbReference type="Pfam" id="PF00443">
    <property type="entry name" value="UCH"/>
    <property type="match status" value="1"/>
</dbReference>
<dbReference type="InterPro" id="IPR028889">
    <property type="entry name" value="USP"/>
</dbReference>
<keyword evidence="9" id="KW-0539">Nucleus</keyword>
<comment type="subcellular location">
    <subcellularLocation>
        <location evidence="2">Nucleus</location>
    </subcellularLocation>
</comment>
<comment type="caution">
    <text evidence="12">The sequence shown here is derived from an EMBL/GenBank/DDBJ whole genome shotgun (WGS) entry which is preliminary data.</text>
</comment>
<protein>
    <recommendedName>
        <fullName evidence="4">ubiquitinyl hydrolase 1</fullName>
        <ecNumber evidence="4">3.4.19.12</ecNumber>
    </recommendedName>
</protein>
<dbReference type="Proteomes" id="UP001160148">
    <property type="component" value="Unassembled WGS sequence"/>
</dbReference>
<dbReference type="GO" id="GO:0004843">
    <property type="term" value="F:cysteine-type deubiquitinase activity"/>
    <property type="evidence" value="ECO:0007669"/>
    <property type="project" value="UniProtKB-EC"/>
</dbReference>
<feature type="region of interest" description="Disordered" evidence="10">
    <location>
        <begin position="967"/>
        <end position="997"/>
    </location>
</feature>
<evidence type="ECO:0000256" key="3">
    <source>
        <dbReference type="ARBA" id="ARBA00009085"/>
    </source>
</evidence>
<evidence type="ECO:0000256" key="4">
    <source>
        <dbReference type="ARBA" id="ARBA00012759"/>
    </source>
</evidence>
<dbReference type="InterPro" id="IPR033841">
    <property type="entry name" value="Pep_USP48"/>
</dbReference>
<dbReference type="Gene3D" id="3.90.70.10">
    <property type="entry name" value="Cysteine proteinases"/>
    <property type="match status" value="1"/>
</dbReference>
<dbReference type="GO" id="GO:0005829">
    <property type="term" value="C:cytosol"/>
    <property type="evidence" value="ECO:0007669"/>
    <property type="project" value="TreeGrafter"/>
</dbReference>
<dbReference type="GO" id="GO:0005634">
    <property type="term" value="C:nucleus"/>
    <property type="evidence" value="ECO:0007669"/>
    <property type="project" value="UniProtKB-SubCell"/>
</dbReference>
<keyword evidence="7" id="KW-0378">Hydrolase</keyword>
<dbReference type="EC" id="3.4.19.12" evidence="4"/>
<evidence type="ECO:0000259" key="11">
    <source>
        <dbReference type="PROSITE" id="PS50235"/>
    </source>
</evidence>
<gene>
    <name evidence="12" type="ORF">MEUPH1_LOCUS2951</name>
</gene>
<dbReference type="SUPFAM" id="SSF54236">
    <property type="entry name" value="Ubiquitin-like"/>
    <property type="match status" value="1"/>
</dbReference>
<evidence type="ECO:0000256" key="5">
    <source>
        <dbReference type="ARBA" id="ARBA00022670"/>
    </source>
</evidence>
<dbReference type="PROSITE" id="PS00973">
    <property type="entry name" value="USP_2"/>
    <property type="match status" value="1"/>
</dbReference>
<evidence type="ECO:0000256" key="6">
    <source>
        <dbReference type="ARBA" id="ARBA00022786"/>
    </source>
</evidence>
<evidence type="ECO:0000256" key="9">
    <source>
        <dbReference type="ARBA" id="ARBA00023242"/>
    </source>
</evidence>
<evidence type="ECO:0000313" key="12">
    <source>
        <dbReference type="EMBL" id="CAI6346001.1"/>
    </source>
</evidence>
<organism evidence="12 13">
    <name type="scientific">Macrosiphum euphorbiae</name>
    <name type="common">potato aphid</name>
    <dbReference type="NCBI Taxonomy" id="13131"/>
    <lineage>
        <taxon>Eukaryota</taxon>
        <taxon>Metazoa</taxon>
        <taxon>Ecdysozoa</taxon>
        <taxon>Arthropoda</taxon>
        <taxon>Hexapoda</taxon>
        <taxon>Insecta</taxon>
        <taxon>Pterygota</taxon>
        <taxon>Neoptera</taxon>
        <taxon>Paraneoptera</taxon>
        <taxon>Hemiptera</taxon>
        <taxon>Sternorrhyncha</taxon>
        <taxon>Aphidomorpha</taxon>
        <taxon>Aphidoidea</taxon>
        <taxon>Aphididae</taxon>
        <taxon>Macrosiphini</taxon>
        <taxon>Macrosiphum</taxon>
    </lineage>
</organism>
<comment type="catalytic activity">
    <reaction evidence="1">
        <text>Thiol-dependent hydrolysis of ester, thioester, amide, peptide and isopeptide bonds formed by the C-terminal Gly of ubiquitin (a 76-residue protein attached to proteins as an intracellular targeting signal).</text>
        <dbReference type="EC" id="3.4.19.12"/>
    </reaction>
</comment>
<proteinExistence type="inferred from homology"/>
<evidence type="ECO:0000256" key="2">
    <source>
        <dbReference type="ARBA" id="ARBA00004123"/>
    </source>
</evidence>
<dbReference type="AlphaFoldDB" id="A0AAV0VTH9"/>
<sequence>MRSKRNLETKKHWSWADNTHPDDINSTHVNKAFLLLLARCKPLSNHRHYNNPFCLSGLGEQRWLQNKVIPIEVPELERRQTNTFCGLKNLGATCYINSLLQLWFHNLNIRNAILSWNPEEDEIEKNNHTLCTENIYEPVTAVGQLQLVFALMQFGKEQTVNPEGFIKSLKIDTSIEQDAEEFSNLLLTTLESKFEKQTNVFVKNMVKNNFLGEYQSVITCLTCKLKSSRCSTFRDLSLNIEGRQTLNDSLEDYLKEEVLDGDDQYYCSRCEGKQNAVRQMCLTALPSVLNFQLMRFVYDRQSMQKKKLNTFVKFPQTLDMGQYLNLPDKPNMSSEENYNYNLYAVLIHKGPSANCGHYVAQIKDNTTKQWYQFNDGKVDKLILKGINLCTDDSKKFKSMKTNKNCVDEFQSNDAYMLVYMKGTKAEELNTESTTCELSPRLSQLVNFHNNNFENKILESKQGKVFVEQMLDLINEMKHSQVKENEGDIISLQWLKYWLKLNPNENVEKINNDPILCKHNLLDPDKVFEAKYIGSDFADKLYRMYEGGPRLKLMSSLCQVCVRNKCALMYSRTLAAKHNESIKSVLKNWSPTNNSDSENKETCYWVGNKTMKFWQRNYFESFQTFLKKKDVLPNTTFPISHETLSAVCEPSTIWEEINVNGETNKENVNMVKDTENMIKPVNDCCREEWDNIFFQNTCLEEIYQNDGYNFLQIANNTEQVPWVFNGDIICIHGNMTIEKNAKTLVPEKVKNMFQTYFPKASLFVKGTIQCHMCRCVHIRVMICRLTRINLAKVEGFFLNDFLRNENRCVFPIRSPYACISMKFLEAFRKFVGFPLKEPIPRLIKNKILLCNDHNKLLYHPMSSLNPTHHDYNKMVLVTMEEWERLLLCYDADFEIFVFFDDQCLFKSSYPELCGTCCEKKLHEDKMNHLKYNDAQIFIQVINIEDQNLMSGNCSKKFKLDTTVSVNDTSGSDTASTSKNSNNQASQPGTRRSERKQMPKVESVIVSSDSSLLHLKLKIMEVFHVKPDNQCLKTPDGIELLNDEATMEDLKILPDSVILAQFDEQVTLMPEVVIAKETGFKGTELMSSNF</sequence>
<comment type="similarity">
    <text evidence="3">Belongs to the peptidase C19 family.</text>
</comment>
<dbReference type="PROSITE" id="PS00972">
    <property type="entry name" value="USP_1"/>
    <property type="match status" value="1"/>
</dbReference>
<dbReference type="InterPro" id="IPR018200">
    <property type="entry name" value="USP_CS"/>
</dbReference>
<accession>A0AAV0VTH9</accession>
<dbReference type="SUPFAM" id="SSF143791">
    <property type="entry name" value="DUSP-like"/>
    <property type="match status" value="1"/>
</dbReference>
<dbReference type="GO" id="GO:0006508">
    <property type="term" value="P:proteolysis"/>
    <property type="evidence" value="ECO:0007669"/>
    <property type="project" value="UniProtKB-KW"/>
</dbReference>
<keyword evidence="8" id="KW-0788">Thiol protease</keyword>
<dbReference type="PROSITE" id="PS50235">
    <property type="entry name" value="USP_3"/>
    <property type="match status" value="1"/>
</dbReference>
<evidence type="ECO:0000256" key="8">
    <source>
        <dbReference type="ARBA" id="ARBA00022807"/>
    </source>
</evidence>
<keyword evidence="6" id="KW-0833">Ubl conjugation pathway</keyword>
<dbReference type="PANTHER" id="PTHR24006:SF722">
    <property type="entry name" value="UBIQUITIN CARBOXYL-TERMINAL HYDROLASE 48"/>
    <property type="match status" value="1"/>
</dbReference>
<dbReference type="InterPro" id="IPR038765">
    <property type="entry name" value="Papain-like_cys_pep_sf"/>
</dbReference>